<dbReference type="InterPro" id="IPR019540">
    <property type="entry name" value="PtdIno-glycan_biosynth_class_S"/>
</dbReference>
<dbReference type="PANTHER" id="PTHR21072">
    <property type="entry name" value="GPI TRANSAMIDASE COMPONENT PIG-S"/>
    <property type="match status" value="1"/>
</dbReference>
<dbReference type="VEuPathDB" id="FungiDB:PAAG_12207"/>
<evidence type="ECO:0000256" key="6">
    <source>
        <dbReference type="ARBA" id="ARBA00022824"/>
    </source>
</evidence>
<comment type="pathway">
    <text evidence="2">Glycolipid biosynthesis; glycosylphosphatidylinositol-anchor biosynthesis.</text>
</comment>
<keyword evidence="4" id="KW-0337">GPI-anchor biosynthesis</keyword>
<evidence type="ECO:0000256" key="2">
    <source>
        <dbReference type="ARBA" id="ARBA00004687"/>
    </source>
</evidence>
<evidence type="ECO:0000313" key="12">
    <source>
        <dbReference type="EMBL" id="KGQ01082.1"/>
    </source>
</evidence>
<dbReference type="KEGG" id="pbl:PAAG_12207"/>
<evidence type="ECO:0000256" key="1">
    <source>
        <dbReference type="ARBA" id="ARBA00004477"/>
    </source>
</evidence>
<feature type="transmembrane region" description="Helical" evidence="11">
    <location>
        <begin position="566"/>
        <end position="585"/>
    </location>
</feature>
<name>A0A0A2V3Y5_PARBA</name>
<dbReference type="GO" id="GO:0042765">
    <property type="term" value="C:GPI-anchor transamidase complex"/>
    <property type="evidence" value="ECO:0007669"/>
    <property type="project" value="InterPro"/>
</dbReference>
<dbReference type="Pfam" id="PF10510">
    <property type="entry name" value="PIG-S"/>
    <property type="match status" value="1"/>
</dbReference>
<evidence type="ECO:0000256" key="4">
    <source>
        <dbReference type="ARBA" id="ARBA00022502"/>
    </source>
</evidence>
<dbReference type="eggNOG" id="KOG2216">
    <property type="taxonomic scope" value="Eukaryota"/>
</dbReference>
<protein>
    <recommendedName>
        <fullName evidence="14">GPI transamidase component PIG-S</fullName>
    </recommendedName>
</protein>
<dbReference type="HOGENOM" id="CLU_010026_3_1_1"/>
<evidence type="ECO:0000256" key="3">
    <source>
        <dbReference type="ARBA" id="ARBA00005316"/>
    </source>
</evidence>
<keyword evidence="5 11" id="KW-0812">Transmembrane</keyword>
<evidence type="ECO:0000313" key="13">
    <source>
        <dbReference type="Proteomes" id="UP000002059"/>
    </source>
</evidence>
<reference evidence="12 13" key="1">
    <citation type="journal article" date="2011" name="PLoS Genet.">
        <title>Comparative genomic analysis of human fungal pathogens causing paracoccidioidomycosis.</title>
        <authorList>
            <person name="Desjardins C.A."/>
            <person name="Champion M.D."/>
            <person name="Holder J.W."/>
            <person name="Muszewska A."/>
            <person name="Goldberg J."/>
            <person name="Bailao A.M."/>
            <person name="Brigido M.M."/>
            <person name="Ferreira M.E."/>
            <person name="Garcia A.M."/>
            <person name="Grynberg M."/>
            <person name="Gujja S."/>
            <person name="Heiman D.I."/>
            <person name="Henn M.R."/>
            <person name="Kodira C.D."/>
            <person name="Leon-Narvaez H."/>
            <person name="Longo L.V."/>
            <person name="Ma L.J."/>
            <person name="Malavazi I."/>
            <person name="Matsuo A.L."/>
            <person name="Morais F.V."/>
            <person name="Pereira M."/>
            <person name="Rodriguez-Brito S."/>
            <person name="Sakthikumar S."/>
            <person name="Salem-Izacc S.M."/>
            <person name="Sykes S.M."/>
            <person name="Teixeira M.M."/>
            <person name="Vallejo M.C."/>
            <person name="Walter M.E."/>
            <person name="Yandava C."/>
            <person name="Young S."/>
            <person name="Zeng Q."/>
            <person name="Zucker J."/>
            <person name="Felipe M.S."/>
            <person name="Goldman G.H."/>
            <person name="Haas B.J."/>
            <person name="McEwen J.G."/>
            <person name="Nino-Vega G."/>
            <person name="Puccia R."/>
            <person name="San-Blas G."/>
            <person name="Soares C.M."/>
            <person name="Birren B.W."/>
            <person name="Cuomo C.A."/>
        </authorList>
    </citation>
    <scope>NUCLEOTIDE SEQUENCE [LARGE SCALE GENOMIC DNA]</scope>
    <source>
        <strain evidence="13">ATCC MYA-826 / Pb01</strain>
    </source>
</reference>
<dbReference type="eggNOG" id="KOG2459">
    <property type="taxonomic scope" value="Eukaryota"/>
</dbReference>
<gene>
    <name evidence="12" type="ORF">PAAG_12207</name>
</gene>
<evidence type="ECO:0008006" key="14">
    <source>
        <dbReference type="Google" id="ProtNLM"/>
    </source>
</evidence>
<dbReference type="UniPathway" id="UPA00196"/>
<dbReference type="EMBL" id="KN294009">
    <property type="protein sequence ID" value="KGQ01082.1"/>
    <property type="molecule type" value="Genomic_DNA"/>
</dbReference>
<keyword evidence="8 11" id="KW-0472">Membrane</keyword>
<evidence type="ECO:0000256" key="5">
    <source>
        <dbReference type="ARBA" id="ARBA00022692"/>
    </source>
</evidence>
<keyword evidence="6" id="KW-0256">Endoplasmic reticulum</keyword>
<dbReference type="OrthoDB" id="28748at2759"/>
<dbReference type="GO" id="GO:0016255">
    <property type="term" value="P:attachment of GPI anchor to protein"/>
    <property type="evidence" value="ECO:0007669"/>
    <property type="project" value="InterPro"/>
</dbReference>
<dbReference type="RefSeq" id="XP_015702638.1">
    <property type="nucleotide sequence ID" value="XM_015847726.1"/>
</dbReference>
<sequence>MRNKNGGKMGTSSVSPHTNPTQISDKPTMTAASAKRSLPAEKPEDIRTRTLVISSFWAVIIFLGLPMWWKTTSIYRARLPLEEMKDWADGKVCRPVFPLQILVYAPSMSTPDAEQLIRTTQHTLDDLNDFSAHHLRLRLVETSQSSGEGAETAPIVDADAEEKENAALNVKLMPKEDLAALSSELHPYSERLDIFYPVNQAPSTSALNSLLATFIASEVQKLFNEEKATIAYILSSSNTLSPSLQSSTGGQTPPVNNREQGVALIKSVAPQLAESIARRTTRSFKYAETYHLSFSLFTPGPYPSSWDVEPALQEYLVPLLKTFAPISNFSIDTQVQVYANFAPTATQPEYDESQNAWTLHKKDLSSFINAAEWPLSPSIGKGPTINFILYVPSASQSPLVIKENRATSWLIPQWGGIVILNPPLDTSLVPRSNPPHLAKDSLRSPLSTFSHQLLTLLGTPSSPASLPLRLQTLGRIHTASLLLSASSTMGSLSHLTRSLASIPIPLNVANSVSTTLSHLSATCELLREGRFRQALATARVAENEAERSFFDKSMVGLVYFPDEHKVAVYLPLLGPIGVPLVMGLVKEVRRFVLAMKQRRVA</sequence>
<evidence type="ECO:0000256" key="7">
    <source>
        <dbReference type="ARBA" id="ARBA00022989"/>
    </source>
</evidence>
<feature type="region of interest" description="Disordered" evidence="10">
    <location>
        <begin position="1"/>
        <end position="41"/>
    </location>
</feature>
<keyword evidence="7 11" id="KW-1133">Transmembrane helix</keyword>
<evidence type="ECO:0000256" key="11">
    <source>
        <dbReference type="SAM" id="Phobius"/>
    </source>
</evidence>
<evidence type="ECO:0000256" key="10">
    <source>
        <dbReference type="SAM" id="MobiDB-lite"/>
    </source>
</evidence>
<feature type="compositionally biased region" description="Polar residues" evidence="10">
    <location>
        <begin position="10"/>
        <end position="31"/>
    </location>
</feature>
<evidence type="ECO:0000256" key="8">
    <source>
        <dbReference type="ARBA" id="ARBA00023136"/>
    </source>
</evidence>
<comment type="similarity">
    <text evidence="3">Belongs to the PIGS family.</text>
</comment>
<comment type="subcellular location">
    <subcellularLocation>
        <location evidence="1">Endoplasmic reticulum membrane</location>
        <topology evidence="1">Multi-pass membrane protein</topology>
    </subcellularLocation>
</comment>
<dbReference type="OMA" id="AEHKYAV"/>
<dbReference type="PANTHER" id="PTHR21072:SF13">
    <property type="entry name" value="GPI TRANSAMIDASE COMPONENT PIG-S"/>
    <property type="match status" value="1"/>
</dbReference>
<dbReference type="AlphaFoldDB" id="A0A0A2V3Y5"/>
<feature type="transmembrane region" description="Helical" evidence="11">
    <location>
        <begin position="51"/>
        <end position="69"/>
    </location>
</feature>
<dbReference type="STRING" id="502779.A0A0A2V3Y5"/>
<evidence type="ECO:0000256" key="9">
    <source>
        <dbReference type="ARBA" id="ARBA00023180"/>
    </source>
</evidence>
<accession>A0A0A2V3Y5</accession>
<keyword evidence="9" id="KW-0325">Glycoprotein</keyword>
<keyword evidence="13" id="KW-1185">Reference proteome</keyword>
<dbReference type="Proteomes" id="UP000002059">
    <property type="component" value="Partially assembled WGS sequence"/>
</dbReference>
<organism evidence="12 13">
    <name type="scientific">Paracoccidioides lutzii (strain ATCC MYA-826 / Pb01)</name>
    <name type="common">Paracoccidioides brasiliensis</name>
    <dbReference type="NCBI Taxonomy" id="502779"/>
    <lineage>
        <taxon>Eukaryota</taxon>
        <taxon>Fungi</taxon>
        <taxon>Dikarya</taxon>
        <taxon>Ascomycota</taxon>
        <taxon>Pezizomycotina</taxon>
        <taxon>Eurotiomycetes</taxon>
        <taxon>Eurotiomycetidae</taxon>
        <taxon>Onygenales</taxon>
        <taxon>Ajellomycetaceae</taxon>
        <taxon>Paracoccidioides</taxon>
    </lineage>
</organism>
<dbReference type="GeneID" id="26970938"/>
<dbReference type="GO" id="GO:0006506">
    <property type="term" value="P:GPI anchor biosynthetic process"/>
    <property type="evidence" value="ECO:0007669"/>
    <property type="project" value="UniProtKB-UniPathway"/>
</dbReference>
<proteinExistence type="inferred from homology"/>